<keyword evidence="3" id="KW-0067">ATP-binding</keyword>
<keyword evidence="3" id="KW-0547">Nucleotide-binding</keyword>
<comment type="caution">
    <text evidence="6">The sequence shown here is derived from an EMBL/GenBank/DDBJ whole genome shotgun (WGS) entry which is preliminary data.</text>
</comment>
<evidence type="ECO:0000313" key="6">
    <source>
        <dbReference type="EMBL" id="NNG37334.1"/>
    </source>
</evidence>
<dbReference type="SUPFAM" id="SSF56059">
    <property type="entry name" value="Glutathione synthetase ATP-binding domain-like"/>
    <property type="match status" value="1"/>
</dbReference>
<dbReference type="InterPro" id="IPR036052">
    <property type="entry name" value="TrpB-like_PALP_sf"/>
</dbReference>
<evidence type="ECO:0000256" key="3">
    <source>
        <dbReference type="PROSITE-ProRule" id="PRU00409"/>
    </source>
</evidence>
<dbReference type="CDD" id="cd01561">
    <property type="entry name" value="CBS_like"/>
    <property type="match status" value="1"/>
</dbReference>
<keyword evidence="7" id="KW-1185">Reference proteome</keyword>
<dbReference type="Pfam" id="PF13535">
    <property type="entry name" value="ATP-grasp_4"/>
    <property type="match status" value="1"/>
</dbReference>
<dbReference type="RefSeq" id="WP_171201033.1">
    <property type="nucleotide sequence ID" value="NZ_JABEND010000012.1"/>
</dbReference>
<evidence type="ECO:0000313" key="7">
    <source>
        <dbReference type="Proteomes" id="UP000562984"/>
    </source>
</evidence>
<dbReference type="AlphaFoldDB" id="A0A849A8Q4"/>
<dbReference type="InterPro" id="IPR040570">
    <property type="entry name" value="LAL_C2"/>
</dbReference>
<dbReference type="GO" id="GO:1901605">
    <property type="term" value="P:alpha-amino acid metabolic process"/>
    <property type="evidence" value="ECO:0007669"/>
    <property type="project" value="UniProtKB-ARBA"/>
</dbReference>
<name>A0A849A8Q4_9ACTN</name>
<organism evidence="6 7">
    <name type="scientific">Nakamurella aerolata</name>
    <dbReference type="NCBI Taxonomy" id="1656892"/>
    <lineage>
        <taxon>Bacteria</taxon>
        <taxon>Bacillati</taxon>
        <taxon>Actinomycetota</taxon>
        <taxon>Actinomycetes</taxon>
        <taxon>Nakamurellales</taxon>
        <taxon>Nakamurellaceae</taxon>
        <taxon>Nakamurella</taxon>
    </lineage>
</organism>
<sequence>MRFDDPVAAIGHTPTVRLRGLGPARSYAKLELANQFAMKDRVARSILSKARTDGRLRPGAPIIESSSGTMALGLALVGRALGHPVHIVTDPRIDAVTETKLRALGCAVHIVTEMTGAGWQSARLELLQQLLHDLPGAFWPQQYSNPDNPAAYASLAQELVSDLDRIDVLVGAVGSGGSLCGTAAALRELVGELTVVAVDCVGSMIFAQPDRPQRKQSGLGNSMQAPNVDYGQIDSVHWLSDAEAFAATRALAAEQQIFAGNSSGSVYQVLADVARRHPPTATVVGIFPDRGDRYVDTVFASGPDEVTAGDTGESGPYSVAASPRRPDEVSYGTPVVSWSSSVLPRQRPPMLFVESNTTGTGMQALNIARRLGTQPVLLTTTPARYPAAAAAGAMVIECDTDDLEASLRQVDRLPAGPAAVLTTSEYSLMATAQLAQWLGMRGNSVESVRRCRNKAASRAALDAAGLAQPAFALVEARHDHRQRTQAIDALADAVGWPLVVKPVEDSGSNLVVQVDSVVAALEAVDRVLAVRQNVRGQPVPELALVEQAVSGPEYSVEMFSVDGAHRCVGVTAKYLTGAPHFVEHRHVFPAPVLRAVADLLGEYAEQVLNAVGWRWGATHLEVRVGSGGPELIEINGRLAGGMIPELIRLAAGVDVLEQQLRCAIGMPLDWQRPRDKVAGIQFLLADRAGTFDRLDGIQQALAVPGVDRVVVTATPGQPVRPARNAYDRLGYLIAVGDTAAGVNDALDAAAELVQLESTAAATVDPAPSLQGTGG</sequence>
<reference evidence="6 7" key="1">
    <citation type="submission" date="2020-05" db="EMBL/GenBank/DDBJ databases">
        <title>Nakamurella sp. DB0629 isolated from air conditioner.</title>
        <authorList>
            <person name="Kim D.H."/>
            <person name="Kim D.-U."/>
        </authorList>
    </citation>
    <scope>NUCLEOTIDE SEQUENCE [LARGE SCALE GENOMIC DNA]</scope>
    <source>
        <strain evidence="6 7">DB0629</strain>
    </source>
</reference>
<dbReference type="Pfam" id="PF18603">
    <property type="entry name" value="LAL_C2"/>
    <property type="match status" value="1"/>
</dbReference>
<keyword evidence="2" id="KW-0663">Pyridoxal phosphate</keyword>
<dbReference type="Gene3D" id="3.30.470.20">
    <property type="entry name" value="ATP-grasp fold, B domain"/>
    <property type="match status" value="1"/>
</dbReference>
<evidence type="ECO:0000259" key="5">
    <source>
        <dbReference type="PROSITE" id="PS50975"/>
    </source>
</evidence>
<dbReference type="Pfam" id="PF00291">
    <property type="entry name" value="PALP"/>
    <property type="match status" value="1"/>
</dbReference>
<dbReference type="PANTHER" id="PTHR10314">
    <property type="entry name" value="CYSTATHIONINE BETA-SYNTHASE"/>
    <property type="match status" value="1"/>
</dbReference>
<dbReference type="PROSITE" id="PS50975">
    <property type="entry name" value="ATP_GRASP"/>
    <property type="match status" value="1"/>
</dbReference>
<protein>
    <submittedName>
        <fullName evidence="6">Pyridoxal-phosphate dependent enzyme</fullName>
    </submittedName>
</protein>
<dbReference type="EMBL" id="JABEND010000012">
    <property type="protein sequence ID" value="NNG37334.1"/>
    <property type="molecule type" value="Genomic_DNA"/>
</dbReference>
<dbReference type="Gene3D" id="3.40.50.1100">
    <property type="match status" value="2"/>
</dbReference>
<dbReference type="InterPro" id="IPR011761">
    <property type="entry name" value="ATP-grasp"/>
</dbReference>
<comment type="cofactor">
    <cofactor evidence="1">
        <name>pyridoxal 5'-phosphate</name>
        <dbReference type="ChEBI" id="CHEBI:597326"/>
    </cofactor>
</comment>
<evidence type="ECO:0000256" key="1">
    <source>
        <dbReference type="ARBA" id="ARBA00001933"/>
    </source>
</evidence>
<gene>
    <name evidence="6" type="ORF">HKD39_16835</name>
</gene>
<dbReference type="GO" id="GO:0005524">
    <property type="term" value="F:ATP binding"/>
    <property type="evidence" value="ECO:0007669"/>
    <property type="project" value="UniProtKB-UniRule"/>
</dbReference>
<dbReference type="Proteomes" id="UP000562984">
    <property type="component" value="Unassembled WGS sequence"/>
</dbReference>
<dbReference type="SUPFAM" id="SSF53686">
    <property type="entry name" value="Tryptophan synthase beta subunit-like PLP-dependent enzymes"/>
    <property type="match status" value="1"/>
</dbReference>
<evidence type="ECO:0000256" key="2">
    <source>
        <dbReference type="ARBA" id="ARBA00022898"/>
    </source>
</evidence>
<dbReference type="InterPro" id="IPR001926">
    <property type="entry name" value="TrpB-like_PALP"/>
</dbReference>
<dbReference type="GO" id="GO:0046872">
    <property type="term" value="F:metal ion binding"/>
    <property type="evidence" value="ECO:0007669"/>
    <property type="project" value="InterPro"/>
</dbReference>
<evidence type="ECO:0000256" key="4">
    <source>
        <dbReference type="SAM" id="MobiDB-lite"/>
    </source>
</evidence>
<feature type="region of interest" description="Disordered" evidence="4">
    <location>
        <begin position="304"/>
        <end position="326"/>
    </location>
</feature>
<feature type="domain" description="ATP-grasp" evidence="5">
    <location>
        <begin position="458"/>
        <end position="664"/>
    </location>
</feature>
<accession>A0A849A8Q4</accession>
<dbReference type="InterPro" id="IPR050214">
    <property type="entry name" value="Cys_Synth/Cystath_Beta-Synth"/>
</dbReference>
<proteinExistence type="predicted"/>